<organism evidence="1">
    <name type="scientific">marine sediment metagenome</name>
    <dbReference type="NCBI Taxonomy" id="412755"/>
    <lineage>
        <taxon>unclassified sequences</taxon>
        <taxon>metagenomes</taxon>
        <taxon>ecological metagenomes</taxon>
    </lineage>
</organism>
<dbReference type="EMBL" id="LAZR01009099">
    <property type="protein sequence ID" value="KKM74685.1"/>
    <property type="molecule type" value="Genomic_DNA"/>
</dbReference>
<evidence type="ECO:0000313" key="1">
    <source>
        <dbReference type="EMBL" id="KKM74685.1"/>
    </source>
</evidence>
<dbReference type="AlphaFoldDB" id="A0A0F9MDJ9"/>
<gene>
    <name evidence="1" type="ORF">LCGC14_1397890</name>
</gene>
<reference evidence="1" key="1">
    <citation type="journal article" date="2015" name="Nature">
        <title>Complex archaea that bridge the gap between prokaryotes and eukaryotes.</title>
        <authorList>
            <person name="Spang A."/>
            <person name="Saw J.H."/>
            <person name="Jorgensen S.L."/>
            <person name="Zaremba-Niedzwiedzka K."/>
            <person name="Martijn J."/>
            <person name="Lind A.E."/>
            <person name="van Eijk R."/>
            <person name="Schleper C."/>
            <person name="Guy L."/>
            <person name="Ettema T.J."/>
        </authorList>
    </citation>
    <scope>NUCLEOTIDE SEQUENCE</scope>
</reference>
<feature type="non-terminal residue" evidence="1">
    <location>
        <position position="1"/>
    </location>
</feature>
<comment type="caution">
    <text evidence="1">The sequence shown here is derived from an EMBL/GenBank/DDBJ whole genome shotgun (WGS) entry which is preliminary data.</text>
</comment>
<name>A0A0F9MDJ9_9ZZZZ</name>
<proteinExistence type="predicted"/>
<accession>A0A0F9MDJ9</accession>
<protein>
    <submittedName>
        <fullName evidence="1">Uncharacterized protein</fullName>
    </submittedName>
</protein>
<sequence>LSLHQLFLFFQLVYLLEFVQIEKFEEI</sequence>